<dbReference type="SMART" id="SM01091">
    <property type="entry name" value="CorC_HlyC"/>
    <property type="match status" value="1"/>
</dbReference>
<accession>A0A5B9Q6B2</accession>
<dbReference type="EMBL" id="CP042913">
    <property type="protein sequence ID" value="QEG32942.1"/>
    <property type="molecule type" value="Genomic_DNA"/>
</dbReference>
<evidence type="ECO:0000256" key="5">
    <source>
        <dbReference type="SAM" id="Phobius"/>
    </source>
</evidence>
<dbReference type="Proteomes" id="UP000323917">
    <property type="component" value="Chromosome"/>
</dbReference>
<dbReference type="AlphaFoldDB" id="A0A5B9Q6B2"/>
<dbReference type="SUPFAM" id="SSF56176">
    <property type="entry name" value="FAD-binding/transporter-associated domain-like"/>
    <property type="match status" value="1"/>
</dbReference>
<name>A0A5B9Q6B2_9BACT</name>
<keyword evidence="1" id="KW-0677">Repeat</keyword>
<dbReference type="PANTHER" id="PTHR22777:SF17">
    <property type="entry name" value="UPF0053 PROTEIN SLL0260"/>
    <property type="match status" value="1"/>
</dbReference>
<dbReference type="InterPro" id="IPR002550">
    <property type="entry name" value="CNNM"/>
</dbReference>
<evidence type="ECO:0000256" key="1">
    <source>
        <dbReference type="ARBA" id="ARBA00022737"/>
    </source>
</evidence>
<feature type="transmembrane region" description="Helical" evidence="5">
    <location>
        <begin position="12"/>
        <end position="34"/>
    </location>
</feature>
<keyword evidence="4 5" id="KW-1133">Transmembrane helix</keyword>
<keyword evidence="4 5" id="KW-0812">Transmembrane</keyword>
<organism evidence="8 9">
    <name type="scientific">Bythopirellula goksoeyrii</name>
    <dbReference type="NCBI Taxonomy" id="1400387"/>
    <lineage>
        <taxon>Bacteria</taxon>
        <taxon>Pseudomonadati</taxon>
        <taxon>Planctomycetota</taxon>
        <taxon>Planctomycetia</taxon>
        <taxon>Pirellulales</taxon>
        <taxon>Lacipirellulaceae</taxon>
        <taxon>Bythopirellula</taxon>
    </lineage>
</organism>
<dbReference type="PANTHER" id="PTHR22777">
    <property type="entry name" value="HEMOLYSIN-RELATED"/>
    <property type="match status" value="1"/>
</dbReference>
<dbReference type="InterPro" id="IPR036318">
    <property type="entry name" value="FAD-bd_PCMH-like_sf"/>
</dbReference>
<feature type="domain" description="CBS" evidence="6">
    <location>
        <begin position="269"/>
        <end position="325"/>
    </location>
</feature>
<feature type="domain" description="CNNM transmembrane" evidence="7">
    <location>
        <begin position="3"/>
        <end position="192"/>
    </location>
</feature>
<dbReference type="Gene3D" id="3.10.580.10">
    <property type="entry name" value="CBS-domain"/>
    <property type="match status" value="1"/>
</dbReference>
<gene>
    <name evidence="8" type="primary">corC</name>
    <name evidence="8" type="ORF">Pr1d_02030</name>
</gene>
<dbReference type="Pfam" id="PF01595">
    <property type="entry name" value="CNNM"/>
    <property type="match status" value="1"/>
</dbReference>
<dbReference type="PROSITE" id="PS51371">
    <property type="entry name" value="CBS"/>
    <property type="match status" value="1"/>
</dbReference>
<dbReference type="KEGG" id="bgok:Pr1d_02030"/>
<keyword evidence="9" id="KW-1185">Reference proteome</keyword>
<dbReference type="InterPro" id="IPR016169">
    <property type="entry name" value="FAD-bd_PCMH_sub2"/>
</dbReference>
<evidence type="ECO:0000256" key="2">
    <source>
        <dbReference type="ARBA" id="ARBA00023122"/>
    </source>
</evidence>
<evidence type="ECO:0000259" key="7">
    <source>
        <dbReference type="PROSITE" id="PS51846"/>
    </source>
</evidence>
<protein>
    <submittedName>
        <fullName evidence="8">Magnesium and cobalt efflux protein CorC</fullName>
    </submittedName>
</protein>
<evidence type="ECO:0000313" key="8">
    <source>
        <dbReference type="EMBL" id="QEG32942.1"/>
    </source>
</evidence>
<proteinExistence type="predicted"/>
<evidence type="ECO:0000313" key="9">
    <source>
        <dbReference type="Proteomes" id="UP000323917"/>
    </source>
</evidence>
<dbReference type="InterPro" id="IPR046342">
    <property type="entry name" value="CBS_dom_sf"/>
</dbReference>
<feature type="transmembrane region" description="Helical" evidence="5">
    <location>
        <begin position="62"/>
        <end position="85"/>
    </location>
</feature>
<reference evidence="8 9" key="1">
    <citation type="submission" date="2019-08" db="EMBL/GenBank/DDBJ databases">
        <title>Deep-cultivation of Planctomycetes and their phenomic and genomic characterization uncovers novel biology.</title>
        <authorList>
            <person name="Wiegand S."/>
            <person name="Jogler M."/>
            <person name="Boedeker C."/>
            <person name="Pinto D."/>
            <person name="Vollmers J."/>
            <person name="Rivas-Marin E."/>
            <person name="Kohn T."/>
            <person name="Peeters S.H."/>
            <person name="Heuer A."/>
            <person name="Rast P."/>
            <person name="Oberbeckmann S."/>
            <person name="Bunk B."/>
            <person name="Jeske O."/>
            <person name="Meyerdierks A."/>
            <person name="Storesund J.E."/>
            <person name="Kallscheuer N."/>
            <person name="Luecker S."/>
            <person name="Lage O.M."/>
            <person name="Pohl T."/>
            <person name="Merkel B.J."/>
            <person name="Hornburger P."/>
            <person name="Mueller R.-W."/>
            <person name="Bruemmer F."/>
            <person name="Labrenz M."/>
            <person name="Spormann A.M."/>
            <person name="Op den Camp H."/>
            <person name="Overmann J."/>
            <person name="Amann R."/>
            <person name="Jetten M.S.M."/>
            <person name="Mascher T."/>
            <person name="Medema M.H."/>
            <person name="Devos D.P."/>
            <person name="Kaster A.-K."/>
            <person name="Ovreas L."/>
            <person name="Rohde M."/>
            <person name="Galperin M.Y."/>
            <person name="Jogler C."/>
        </authorList>
    </citation>
    <scope>NUCLEOTIDE SEQUENCE [LARGE SCALE GENOMIC DNA]</scope>
    <source>
        <strain evidence="8 9">Pr1d</strain>
    </source>
</reference>
<evidence type="ECO:0000256" key="3">
    <source>
        <dbReference type="PROSITE-ProRule" id="PRU00703"/>
    </source>
</evidence>
<dbReference type="Pfam" id="PF03471">
    <property type="entry name" value="CorC_HlyC"/>
    <property type="match status" value="1"/>
</dbReference>
<sequence>MTLLQNFGPAFAAMALIIVASGFFSCSEAALFSLQPEDRRQLKRGTHLQRVAVRLLAHPEQLLMAILFWNLILNIGYFAIASVVSIRLQSERHHAEAGLVAFVALLGLIIFGEMLPKTIGVLAPRFVSSIVSFPLTVAVRVFRPLSPMFSAVNHALRRLLFPHFQKEQYLELADLEQAISISTPDEELAAQERSALQNIVLLSDLTAEELMRPRTLYQKFAPPVQLTDLGGEFPRSGYLLVTEPESEEIAGAIALKLLSTIPRNNLEHFAKPVVYVPWCATVASVFDTLNAEDREVAAVVNEFGETIGIVTLEDLLHTVFEDDSSRSARMLATASIHPMGENLWQVTGMTSMRRLSRFFEVTLPKCKSTTVAGVLQEVLQRLPDVGDEVAWPPFRFRVLESQPKMLLELELFQHSEEGQ</sequence>
<dbReference type="PROSITE" id="PS51846">
    <property type="entry name" value="CNNM"/>
    <property type="match status" value="1"/>
</dbReference>
<keyword evidence="2 3" id="KW-0129">CBS domain</keyword>
<feature type="transmembrane region" description="Helical" evidence="5">
    <location>
        <begin position="97"/>
        <end position="115"/>
    </location>
</feature>
<evidence type="ECO:0000256" key="4">
    <source>
        <dbReference type="PROSITE-ProRule" id="PRU01193"/>
    </source>
</evidence>
<dbReference type="Gene3D" id="3.30.465.10">
    <property type="match status" value="1"/>
</dbReference>
<keyword evidence="4 5" id="KW-0472">Membrane</keyword>
<evidence type="ECO:0000259" key="6">
    <source>
        <dbReference type="PROSITE" id="PS51371"/>
    </source>
</evidence>
<dbReference type="RefSeq" id="WP_148071757.1">
    <property type="nucleotide sequence ID" value="NZ_CP042913.1"/>
</dbReference>
<dbReference type="GO" id="GO:0005886">
    <property type="term" value="C:plasma membrane"/>
    <property type="evidence" value="ECO:0007669"/>
    <property type="project" value="TreeGrafter"/>
</dbReference>
<dbReference type="InterPro" id="IPR005170">
    <property type="entry name" value="Transptr-assoc_dom"/>
</dbReference>
<dbReference type="OrthoDB" id="235333at2"/>
<dbReference type="InterPro" id="IPR000644">
    <property type="entry name" value="CBS_dom"/>
</dbReference>
<dbReference type="GO" id="GO:0050660">
    <property type="term" value="F:flavin adenine dinucleotide binding"/>
    <property type="evidence" value="ECO:0007669"/>
    <property type="project" value="InterPro"/>
</dbReference>
<dbReference type="SUPFAM" id="SSF54631">
    <property type="entry name" value="CBS-domain pair"/>
    <property type="match status" value="1"/>
</dbReference>